<gene>
    <name evidence="2" type="ORF">Hypma_008751</name>
</gene>
<organism evidence="2 3">
    <name type="scientific">Hypsizygus marmoreus</name>
    <name type="common">White beech mushroom</name>
    <name type="synonym">Agaricus marmoreus</name>
    <dbReference type="NCBI Taxonomy" id="39966"/>
    <lineage>
        <taxon>Eukaryota</taxon>
        <taxon>Fungi</taxon>
        <taxon>Dikarya</taxon>
        <taxon>Basidiomycota</taxon>
        <taxon>Agaricomycotina</taxon>
        <taxon>Agaricomycetes</taxon>
        <taxon>Agaricomycetidae</taxon>
        <taxon>Agaricales</taxon>
        <taxon>Tricholomatineae</taxon>
        <taxon>Lyophyllaceae</taxon>
        <taxon>Hypsizygus</taxon>
    </lineage>
</organism>
<comment type="caution">
    <text evidence="2">The sequence shown here is derived from an EMBL/GenBank/DDBJ whole genome shotgun (WGS) entry which is preliminary data.</text>
</comment>
<keyword evidence="1" id="KW-0812">Transmembrane</keyword>
<sequence>MNADVLTIMHISALPFATGFKLLLLLAVFRRSLVKAESLRGDGPDALPPKSRLNSPRKIRRMSIDTGPAIEGIVTRFNESSFNETASTVKWIALFDCDNTTRTTDRISNAAKLGARAIIAYSNVYRFCVATNADPPSPIPIYSSEGEAALGFASLLEGLPALKLFDYNSTQLNAAADVIDNDLRTNSLESGGLILRIARNVTVTTTSSIAAPSGTLRPNTGLVSHHLSGHLVTMALVVTILSLTGAVCTIRSLI</sequence>
<keyword evidence="1" id="KW-0472">Membrane</keyword>
<evidence type="ECO:0000256" key="1">
    <source>
        <dbReference type="SAM" id="Phobius"/>
    </source>
</evidence>
<dbReference type="EMBL" id="LUEZ02000045">
    <property type="protein sequence ID" value="RDB24263.1"/>
    <property type="molecule type" value="Genomic_DNA"/>
</dbReference>
<name>A0A369JX85_HYPMA</name>
<dbReference type="AlphaFoldDB" id="A0A369JX85"/>
<proteinExistence type="predicted"/>
<evidence type="ECO:0000313" key="3">
    <source>
        <dbReference type="Proteomes" id="UP000076154"/>
    </source>
</evidence>
<reference evidence="2" key="1">
    <citation type="submission" date="2018-04" db="EMBL/GenBank/DDBJ databases">
        <title>Whole genome sequencing of Hypsizygus marmoreus.</title>
        <authorList>
            <person name="Choi I.-G."/>
            <person name="Min B."/>
            <person name="Kim J.-G."/>
            <person name="Kim S."/>
            <person name="Oh Y.-L."/>
            <person name="Kong W.-S."/>
            <person name="Park H."/>
            <person name="Jeong J."/>
            <person name="Song E.-S."/>
        </authorList>
    </citation>
    <scope>NUCLEOTIDE SEQUENCE [LARGE SCALE GENOMIC DNA]</scope>
    <source>
        <strain evidence="2">51987-8</strain>
    </source>
</reference>
<protein>
    <submittedName>
        <fullName evidence="2">Uncharacterized protein</fullName>
    </submittedName>
</protein>
<evidence type="ECO:0000313" key="2">
    <source>
        <dbReference type="EMBL" id="RDB24263.1"/>
    </source>
</evidence>
<dbReference type="OrthoDB" id="3034444at2759"/>
<dbReference type="InParanoid" id="A0A369JX85"/>
<keyword evidence="3" id="KW-1185">Reference proteome</keyword>
<keyword evidence="1" id="KW-1133">Transmembrane helix</keyword>
<accession>A0A369JX85</accession>
<dbReference type="Proteomes" id="UP000076154">
    <property type="component" value="Unassembled WGS sequence"/>
</dbReference>
<feature type="transmembrane region" description="Helical" evidence="1">
    <location>
        <begin position="231"/>
        <end position="253"/>
    </location>
</feature>
<feature type="transmembrane region" description="Helical" evidence="1">
    <location>
        <begin position="6"/>
        <end position="29"/>
    </location>
</feature>